<dbReference type="Proteomes" id="UP000598174">
    <property type="component" value="Unassembled WGS sequence"/>
</dbReference>
<evidence type="ECO:0000313" key="2">
    <source>
        <dbReference type="Proteomes" id="UP000598174"/>
    </source>
</evidence>
<keyword evidence="2" id="KW-1185">Reference proteome</keyword>
<sequence length="72" mass="7771">MHPRGVPLEQAGAQFRLEAGEQPGQGRLAGVQDGGGLGHVSVLTQDQQAAEVFDLHEQASYAVHMRLKLLMH</sequence>
<reference evidence="1" key="1">
    <citation type="submission" date="2021-01" db="EMBL/GenBank/DDBJ databases">
        <title>Whole genome shotgun sequence of Actinoplanes ferrugineus NBRC 15555.</title>
        <authorList>
            <person name="Komaki H."/>
            <person name="Tamura T."/>
        </authorList>
    </citation>
    <scope>NUCLEOTIDE SEQUENCE</scope>
    <source>
        <strain evidence="1">NBRC 15555</strain>
    </source>
</reference>
<organism evidence="1 2">
    <name type="scientific">Paractinoplanes ferrugineus</name>
    <dbReference type="NCBI Taxonomy" id="113564"/>
    <lineage>
        <taxon>Bacteria</taxon>
        <taxon>Bacillati</taxon>
        <taxon>Actinomycetota</taxon>
        <taxon>Actinomycetes</taxon>
        <taxon>Micromonosporales</taxon>
        <taxon>Micromonosporaceae</taxon>
        <taxon>Paractinoplanes</taxon>
    </lineage>
</organism>
<proteinExistence type="predicted"/>
<dbReference type="EMBL" id="BOMM01000016">
    <property type="protein sequence ID" value="GIE10404.1"/>
    <property type="molecule type" value="Genomic_DNA"/>
</dbReference>
<comment type="caution">
    <text evidence="1">The sequence shown here is derived from an EMBL/GenBank/DDBJ whole genome shotgun (WGS) entry which is preliminary data.</text>
</comment>
<evidence type="ECO:0000313" key="1">
    <source>
        <dbReference type="EMBL" id="GIE10404.1"/>
    </source>
</evidence>
<gene>
    <name evidence="1" type="ORF">Afe05nite_22440</name>
</gene>
<name>A0A919J0X7_9ACTN</name>
<accession>A0A919J0X7</accession>
<protein>
    <submittedName>
        <fullName evidence="1">Uncharacterized protein</fullName>
    </submittedName>
</protein>
<dbReference type="AlphaFoldDB" id="A0A919J0X7"/>